<dbReference type="InterPro" id="IPR016152">
    <property type="entry name" value="PTrfase/Anion_transptr"/>
</dbReference>
<dbReference type="SUPFAM" id="SSF55804">
    <property type="entry name" value="Phoshotransferase/anion transport protein"/>
    <property type="match status" value="1"/>
</dbReference>
<dbReference type="RefSeq" id="WP_092609296.1">
    <property type="nucleotide sequence ID" value="NZ_FNHU01000005.1"/>
</dbReference>
<dbReference type="Gene3D" id="1.10.10.10">
    <property type="entry name" value="Winged helix-like DNA-binding domain superfamily/Winged helix DNA-binding domain"/>
    <property type="match status" value="2"/>
</dbReference>
<dbReference type="PANTHER" id="PTHR30185:SF18">
    <property type="entry name" value="TRANSCRIPTIONAL REGULATOR MTLR"/>
    <property type="match status" value="1"/>
</dbReference>
<evidence type="ECO:0000313" key="6">
    <source>
        <dbReference type="EMBL" id="SDM65687.1"/>
    </source>
</evidence>
<dbReference type="InterPro" id="IPR036634">
    <property type="entry name" value="PRD_sf"/>
</dbReference>
<dbReference type="Gene3D" id="1.10.1790.10">
    <property type="entry name" value="PRD domain"/>
    <property type="match status" value="2"/>
</dbReference>
<feature type="domain" description="PRD" evidence="5">
    <location>
        <begin position="286"/>
        <end position="392"/>
    </location>
</feature>
<evidence type="ECO:0000256" key="2">
    <source>
        <dbReference type="ARBA" id="ARBA00023015"/>
    </source>
</evidence>
<dbReference type="InterPro" id="IPR011608">
    <property type="entry name" value="PRD"/>
</dbReference>
<proteinExistence type="predicted"/>
<evidence type="ECO:0000256" key="3">
    <source>
        <dbReference type="ARBA" id="ARBA00023163"/>
    </source>
</evidence>
<dbReference type="InterPro" id="IPR050661">
    <property type="entry name" value="BglG_antiterminators"/>
</dbReference>
<dbReference type="PANTHER" id="PTHR30185">
    <property type="entry name" value="CRYPTIC BETA-GLUCOSIDE BGL OPERON ANTITERMINATOR"/>
    <property type="match status" value="1"/>
</dbReference>
<dbReference type="AlphaFoldDB" id="A0A1G9V0V9"/>
<dbReference type="Pfam" id="PF00874">
    <property type="entry name" value="PRD"/>
    <property type="match status" value="2"/>
</dbReference>
<dbReference type="InterPro" id="IPR013196">
    <property type="entry name" value="HTH_11"/>
</dbReference>
<evidence type="ECO:0000256" key="1">
    <source>
        <dbReference type="ARBA" id="ARBA00022737"/>
    </source>
</evidence>
<dbReference type="PROSITE" id="PS51372">
    <property type="entry name" value="PRD_2"/>
    <property type="match status" value="1"/>
</dbReference>
<dbReference type="EMBL" id="FNHU01000005">
    <property type="protein sequence ID" value="SDM65687.1"/>
    <property type="molecule type" value="Genomic_DNA"/>
</dbReference>
<sequence length="636" mass="69550">MRSFEDLLQILSEEPRPFSSGELAARLAVSTRTIRNYVVAANDHYGRVIASSHSGYCLDASALERARLRSAPTGSRDDGPEARLAHILRILVAAQGPVSVFDLAEQLHVSDSTVEADLGKARPLVAQFGLRLARDHERLSLQGEEAAQRRLMRRILTGAAVRRRQFINVEEVAYRLQEPELLGFKKQLRQVLDEFQLSINEWTADELVAHIAIMVDRVRHGRSVHDSQLAADDALAPVSRAVSELVARVFGVQVPEREVAYLALLLLTKAAPASPEETSSPEVRAFLDEHYLAMVTRIVAKLNANYLVDLADDRFIAFLALHVRSLVQRAAHHDSARIPVGQSVKNTHPLVHELAVFIARQIQLETGIEVSEDEIGFIAFHVGGRLLSMHAQDDEVTVAVVVPRYYDVHVSLTHAVEAVVAGTGRVDRVITDVEDVGQDLTADLIVTTVPLPWAPDVPVIRTGLLLTDADLERIREMTTNIAAGHKRFKAAAWLTTMMEPELFTRIPGGQDRDAALETAASLLARAGAVGAEFLDQVKERERLSTTAFASGAAIPHTIEMTAARTAIAVCLTDRPVDWDGTPVKVIAMLCLSADSRDAFGDVFDAVIKALVDPAKVARLAAADSYDAFVATMLNVL</sequence>
<accession>A0A1G9V0V9</accession>
<name>A0A1G9V0V9_9ACTO</name>
<organism evidence="6 7">
    <name type="scientific">Actinomyces ruminicola</name>
    <dbReference type="NCBI Taxonomy" id="332524"/>
    <lineage>
        <taxon>Bacteria</taxon>
        <taxon>Bacillati</taxon>
        <taxon>Actinomycetota</taxon>
        <taxon>Actinomycetes</taxon>
        <taxon>Actinomycetales</taxon>
        <taxon>Actinomycetaceae</taxon>
        <taxon>Actinomyces</taxon>
    </lineage>
</organism>
<dbReference type="InterPro" id="IPR002178">
    <property type="entry name" value="PTS_EIIA_type-2_dom"/>
</dbReference>
<dbReference type="PROSITE" id="PS51094">
    <property type="entry name" value="PTS_EIIA_TYPE_2"/>
    <property type="match status" value="1"/>
</dbReference>
<dbReference type="SUPFAM" id="SSF63520">
    <property type="entry name" value="PTS-regulatory domain, PRD"/>
    <property type="match status" value="2"/>
</dbReference>
<dbReference type="Pfam" id="PF08279">
    <property type="entry name" value="HTH_11"/>
    <property type="match status" value="2"/>
</dbReference>
<reference evidence="6 7" key="1">
    <citation type="submission" date="2016-10" db="EMBL/GenBank/DDBJ databases">
        <authorList>
            <person name="de Groot N.N."/>
        </authorList>
    </citation>
    <scope>NUCLEOTIDE SEQUENCE [LARGE SCALE GENOMIC DNA]</scope>
    <source>
        <strain evidence="6 7">KPR-7B</strain>
    </source>
</reference>
<evidence type="ECO:0000259" key="4">
    <source>
        <dbReference type="PROSITE" id="PS51094"/>
    </source>
</evidence>
<evidence type="ECO:0000259" key="5">
    <source>
        <dbReference type="PROSITE" id="PS51372"/>
    </source>
</evidence>
<dbReference type="OrthoDB" id="1640042at2"/>
<keyword evidence="3" id="KW-0804">Transcription</keyword>
<keyword evidence="1" id="KW-0677">Repeat</keyword>
<gene>
    <name evidence="6" type="ORF">SAMN04487766_10548</name>
</gene>
<dbReference type="InterPro" id="IPR036388">
    <property type="entry name" value="WH-like_DNA-bd_sf"/>
</dbReference>
<dbReference type="Gene3D" id="3.40.930.10">
    <property type="entry name" value="Mannitol-specific EII, Chain A"/>
    <property type="match status" value="1"/>
</dbReference>
<protein>
    <submittedName>
        <fullName evidence="6">Transcriptional antiterminator, BglG family</fullName>
    </submittedName>
</protein>
<evidence type="ECO:0000313" key="7">
    <source>
        <dbReference type="Proteomes" id="UP000199671"/>
    </source>
</evidence>
<feature type="domain" description="PTS EIIA type-2" evidence="4">
    <location>
        <begin position="496"/>
        <end position="636"/>
    </location>
</feature>
<dbReference type="Pfam" id="PF00359">
    <property type="entry name" value="PTS_EIIA_2"/>
    <property type="match status" value="1"/>
</dbReference>
<dbReference type="GO" id="GO:0006355">
    <property type="term" value="P:regulation of DNA-templated transcription"/>
    <property type="evidence" value="ECO:0007669"/>
    <property type="project" value="InterPro"/>
</dbReference>
<dbReference type="Proteomes" id="UP000199671">
    <property type="component" value="Unassembled WGS sequence"/>
</dbReference>
<keyword evidence="2" id="KW-0805">Transcription regulation</keyword>